<dbReference type="Proteomes" id="UP001066276">
    <property type="component" value="Chromosome 1_1"/>
</dbReference>
<dbReference type="AlphaFoldDB" id="A0AAV7WQW2"/>
<keyword evidence="1" id="KW-0175">Coiled coil</keyword>
<gene>
    <name evidence="3" type="ORF">NDU88_004084</name>
</gene>
<keyword evidence="4" id="KW-1185">Reference proteome</keyword>
<sequence length="240" mass="27427">MGGGLVVEDQGTLQEIANGIKELKSDVAELGQQIDMMEPMYDAQEEELDHYRQEIISLKVSNRDLKYRLEDLENRSWRSNICIREELPGHELLDSGKQLTEAGGRRKDKRDGGAPNMEDDDGEENHLVHYDVPPHPINLVWFRGGELVQFMVIYFIAYADVSTEMRDTIRSYLDINDTPGTSVVLIWEALKAVLKGQFISIAARANTLRREKCQQLEAKIKELDESHRETGVLKQDDSLR</sequence>
<evidence type="ECO:0000313" key="3">
    <source>
        <dbReference type="EMBL" id="KAJ1216483.1"/>
    </source>
</evidence>
<evidence type="ECO:0000313" key="4">
    <source>
        <dbReference type="Proteomes" id="UP001066276"/>
    </source>
</evidence>
<feature type="region of interest" description="Disordered" evidence="2">
    <location>
        <begin position="93"/>
        <end position="127"/>
    </location>
</feature>
<evidence type="ECO:0000256" key="2">
    <source>
        <dbReference type="SAM" id="MobiDB-lite"/>
    </source>
</evidence>
<proteinExistence type="predicted"/>
<organism evidence="3 4">
    <name type="scientific">Pleurodeles waltl</name>
    <name type="common">Iberian ribbed newt</name>
    <dbReference type="NCBI Taxonomy" id="8319"/>
    <lineage>
        <taxon>Eukaryota</taxon>
        <taxon>Metazoa</taxon>
        <taxon>Chordata</taxon>
        <taxon>Craniata</taxon>
        <taxon>Vertebrata</taxon>
        <taxon>Euteleostomi</taxon>
        <taxon>Amphibia</taxon>
        <taxon>Batrachia</taxon>
        <taxon>Caudata</taxon>
        <taxon>Salamandroidea</taxon>
        <taxon>Salamandridae</taxon>
        <taxon>Pleurodelinae</taxon>
        <taxon>Pleurodeles</taxon>
    </lineage>
</organism>
<evidence type="ECO:0000256" key="1">
    <source>
        <dbReference type="SAM" id="Coils"/>
    </source>
</evidence>
<reference evidence="3" key="1">
    <citation type="journal article" date="2022" name="bioRxiv">
        <title>Sequencing and chromosome-scale assembly of the giantPleurodeles waltlgenome.</title>
        <authorList>
            <person name="Brown T."/>
            <person name="Elewa A."/>
            <person name="Iarovenko S."/>
            <person name="Subramanian E."/>
            <person name="Araus A.J."/>
            <person name="Petzold A."/>
            <person name="Susuki M."/>
            <person name="Suzuki K.-i.T."/>
            <person name="Hayashi T."/>
            <person name="Toyoda A."/>
            <person name="Oliveira C."/>
            <person name="Osipova E."/>
            <person name="Leigh N.D."/>
            <person name="Simon A."/>
            <person name="Yun M.H."/>
        </authorList>
    </citation>
    <scope>NUCLEOTIDE SEQUENCE</scope>
    <source>
        <strain evidence="3">20211129_DDA</strain>
        <tissue evidence="3">Liver</tissue>
    </source>
</reference>
<comment type="caution">
    <text evidence="3">The sequence shown here is derived from an EMBL/GenBank/DDBJ whole genome shotgun (WGS) entry which is preliminary data.</text>
</comment>
<feature type="coiled-coil region" evidence="1">
    <location>
        <begin position="13"/>
        <end position="75"/>
    </location>
</feature>
<name>A0AAV7WQW2_PLEWA</name>
<protein>
    <submittedName>
        <fullName evidence="3">Uncharacterized protein</fullName>
    </submittedName>
</protein>
<dbReference type="EMBL" id="JANPWB010000001">
    <property type="protein sequence ID" value="KAJ1216483.1"/>
    <property type="molecule type" value="Genomic_DNA"/>
</dbReference>
<feature type="compositionally biased region" description="Basic and acidic residues" evidence="2">
    <location>
        <begin position="103"/>
        <end position="112"/>
    </location>
</feature>
<accession>A0AAV7WQW2</accession>